<sequence length="1202" mass="135412">MSNGIETYEDKVKKLEAQYDIKPTFALSSSTAIPVIVQENAEEQVKKLEKQYGIAPSASTSVAIPPIRQKPEATLTPVEEPLGELKAFLDPFESTRRILKLPQLGRGFEKSILSTPQWVGGLITEAGERAGQQPTDMDRFVAASDGFLQAWNLFREKVSVPLFKKTDLDERVAQFGTDMFQRNVKYILQKYPEAEISIDRFMEALGGAGASLAMALGLTALTGDPIVAASVFGAMAKGRSYMEARTVGKTPEEAGQLSSAIGIGEGAIEAVGLNFLVTRFGTPLMTAAIHAASNSLQEFLQSTSEASIMAATGVRDYEGLMPIIKQAGYEALIGGIIAVPGSGIATNIGDKLRAKGWDSGVADKFSKIIAKNALEQTENLGKAINSEKILQMYSGGPHIPIVEKLVGIKEKVRPSLDQVNLTQKIDQYIQQRGDFPTDPQMQEHYVRLAMQTVEKSARAEIKKQDIFPPKWPLSSVRYLMADAEERSGIAGFARDHYNVQLKTADQHLSMDDSFHAMFKNANINERHLANDNTAKENIKTWLFEEDPVKRALTWAGMDDFSKNSAKVVHAELQGETATSLRYLRWWKWRSVSEKLLPQYTQLLENKKTPDVLKRIGVLEDKLMNAMPKPQHDEQTAIGKDNKRGMFNFMLGKMREADQVMGSQGKEAMMKYLGTQTWGTRKHYYMSEQDFVDFADDFVEFMLPGESIEKSEKISTKVEKIPREAQERRGRTKAAQGNLMTDLYSHIHRVKMMAALVDDVAALSNKIRTATPAPSKSDIKFFSRALKNALGFGEDVPPLYKSLENMNKFFWYTYPLAFSRSAWYTTRNLAQNLALAPGQLSLTEMTKAIKDLVIDGKSPEYMEARDKYFKSRISQKLPMYRHFMMQAQEEAGAKYKGNIVRGLDFIGKIIPMSDEVNRLLLFPVSYRMAENNVKAFKEGKIDFNKFMNRMLFKNLHSVQQMDVMNLLEKNNTTEAIFRIAEMKVENVHFKYRTSERSGMEQFRAQRPIVGLFTWPRGLFETIYRNGLQPFTEGIQTQDYNRAYYGLRSILGTVAGMYAARELLKKTVGKKGGSTAYDITETLFGYSPGSAGFGLAMDIFDNFRNAQQLAFAGQRTKGLSILINRAAYHLPLVQDALNAYEAQGDKRGVTVMSFFSKELRKNIRNEKRDPVNAWRHVIWGTQERMPKETDSEKRVRQLESMYLF</sequence>
<dbReference type="EMBL" id="MT144090">
    <property type="protein sequence ID" value="QJA48570.1"/>
    <property type="molecule type" value="Genomic_DNA"/>
</dbReference>
<protein>
    <submittedName>
        <fullName evidence="1">Uncharacterized protein</fullName>
    </submittedName>
</protein>
<accession>A0A6H1ZMY8</accession>
<reference evidence="1" key="1">
    <citation type="submission" date="2020-03" db="EMBL/GenBank/DDBJ databases">
        <title>The deep terrestrial virosphere.</title>
        <authorList>
            <person name="Holmfeldt K."/>
            <person name="Nilsson E."/>
            <person name="Simone D."/>
            <person name="Lopez-Fernandez M."/>
            <person name="Wu X."/>
            <person name="de Brujin I."/>
            <person name="Lundin D."/>
            <person name="Andersson A."/>
            <person name="Bertilsson S."/>
            <person name="Dopson M."/>
        </authorList>
    </citation>
    <scope>NUCLEOTIDE SEQUENCE</scope>
    <source>
        <strain evidence="1">TM448A01027</strain>
    </source>
</reference>
<organism evidence="1">
    <name type="scientific">viral metagenome</name>
    <dbReference type="NCBI Taxonomy" id="1070528"/>
    <lineage>
        <taxon>unclassified sequences</taxon>
        <taxon>metagenomes</taxon>
        <taxon>organismal metagenomes</taxon>
    </lineage>
</organism>
<gene>
    <name evidence="1" type="ORF">TM448A01027_0022</name>
</gene>
<evidence type="ECO:0000313" key="1">
    <source>
        <dbReference type="EMBL" id="QJA48570.1"/>
    </source>
</evidence>
<proteinExistence type="predicted"/>
<dbReference type="AlphaFoldDB" id="A0A6H1ZMY8"/>
<name>A0A6H1ZMY8_9ZZZZ</name>